<gene>
    <name evidence="3" type="ORF">FYJ72_08785</name>
    <name evidence="2" type="ORF">ONT19_14895</name>
</gene>
<feature type="domain" description="HNH nuclease" evidence="1">
    <location>
        <begin position="18"/>
        <end position="79"/>
    </location>
</feature>
<protein>
    <submittedName>
        <fullName evidence="3">HNH endonuclease</fullName>
    </submittedName>
</protein>
<comment type="caution">
    <text evidence="3">The sequence shown here is derived from an EMBL/GenBank/DDBJ whole genome shotgun (WGS) entry which is preliminary data.</text>
</comment>
<name>A0A6I2TZC8_9BACT</name>
<keyword evidence="3" id="KW-0255">Endonuclease</keyword>
<evidence type="ECO:0000259" key="1">
    <source>
        <dbReference type="SMART" id="SM00507"/>
    </source>
</evidence>
<dbReference type="RefSeq" id="WP_154481201.1">
    <property type="nucleotide sequence ID" value="NZ_JAPDVE010000004.1"/>
</dbReference>
<dbReference type="Proteomes" id="UP001209417">
    <property type="component" value="Unassembled WGS sequence"/>
</dbReference>
<reference evidence="3 4" key="1">
    <citation type="submission" date="2019-08" db="EMBL/GenBank/DDBJ databases">
        <title>In-depth cultivation of the pig gut microbiome towards novel bacterial diversity and tailored functional studies.</title>
        <authorList>
            <person name="Wylensek D."/>
            <person name="Hitch T.C.A."/>
            <person name="Clavel T."/>
        </authorList>
    </citation>
    <scope>NUCLEOTIDE SEQUENCE [LARGE SCALE GENOMIC DNA]</scope>
    <source>
        <strain evidence="3 4">LKV-178-WT-2C</strain>
    </source>
</reference>
<dbReference type="EMBL" id="JAPDVG010000001">
    <property type="protein sequence ID" value="MCW4132838.1"/>
    <property type="molecule type" value="Genomic_DNA"/>
</dbReference>
<dbReference type="EMBL" id="VUNF01000015">
    <property type="protein sequence ID" value="MST77773.1"/>
    <property type="molecule type" value="Genomic_DNA"/>
</dbReference>
<dbReference type="GO" id="GO:0003676">
    <property type="term" value="F:nucleic acid binding"/>
    <property type="evidence" value="ECO:0007669"/>
    <property type="project" value="InterPro"/>
</dbReference>
<keyword evidence="3" id="KW-0378">Hydrolase</keyword>
<evidence type="ECO:0000313" key="4">
    <source>
        <dbReference type="Proteomes" id="UP000450161"/>
    </source>
</evidence>
<dbReference type="SMART" id="SM00507">
    <property type="entry name" value="HNHc"/>
    <property type="match status" value="1"/>
</dbReference>
<reference evidence="2" key="2">
    <citation type="submission" date="2022-11" db="EMBL/GenBank/DDBJ databases">
        <title>Genomic repertoires linked with pathogenic potency of arthritogenic Prevotella copri isolated from the gut of rheumatoid arthritis patients.</title>
        <authorList>
            <person name="Nii T."/>
            <person name="Maeda Y."/>
            <person name="Motooka D."/>
            <person name="Naito M."/>
            <person name="Matsumoto Y."/>
            <person name="Ogawa T."/>
            <person name="Oguro-Igashira E."/>
            <person name="Kishikawa T."/>
            <person name="Yamashita M."/>
            <person name="Koizumi S."/>
            <person name="Kurakawa T."/>
            <person name="Okumura R."/>
            <person name="Kayama H."/>
            <person name="Murakami M."/>
            <person name="Sakaguchi T."/>
            <person name="Das B."/>
            <person name="Nakamura S."/>
            <person name="Okada Y."/>
            <person name="Kumanogoh A."/>
            <person name="Takeda K."/>
        </authorList>
    </citation>
    <scope>NUCLEOTIDE SEQUENCE</scope>
    <source>
        <strain evidence="2">H019-1</strain>
    </source>
</reference>
<accession>A0A6I2TZC8</accession>
<dbReference type="InterPro" id="IPR003615">
    <property type="entry name" value="HNH_nuc"/>
</dbReference>
<dbReference type="InterPro" id="IPR002711">
    <property type="entry name" value="HNH"/>
</dbReference>
<dbReference type="GO" id="GO:0008270">
    <property type="term" value="F:zinc ion binding"/>
    <property type="evidence" value="ECO:0007669"/>
    <property type="project" value="InterPro"/>
</dbReference>
<dbReference type="GO" id="GO:0004519">
    <property type="term" value="F:endonuclease activity"/>
    <property type="evidence" value="ECO:0007669"/>
    <property type="project" value="UniProtKB-KW"/>
</dbReference>
<keyword evidence="3" id="KW-0540">Nuclease</keyword>
<dbReference type="Gene3D" id="1.10.30.50">
    <property type="match status" value="1"/>
</dbReference>
<dbReference type="Pfam" id="PF01844">
    <property type="entry name" value="HNH"/>
    <property type="match status" value="1"/>
</dbReference>
<sequence>MAKDKDYKRMIHTSRWLKLRRDKLSDYPLCERCEQMGKVTAATEVHHVHPVEMGLTRQDKERLMYDYFNLRSLCHDCHVQTHVEMGRCGKVQAKNKAKVQLQKFAERFLGRSAD</sequence>
<organism evidence="3 4">
    <name type="scientific">Segatella copri</name>
    <dbReference type="NCBI Taxonomy" id="165179"/>
    <lineage>
        <taxon>Bacteria</taxon>
        <taxon>Pseudomonadati</taxon>
        <taxon>Bacteroidota</taxon>
        <taxon>Bacteroidia</taxon>
        <taxon>Bacteroidales</taxon>
        <taxon>Prevotellaceae</taxon>
        <taxon>Segatella</taxon>
    </lineage>
</organism>
<dbReference type="CDD" id="cd00085">
    <property type="entry name" value="HNHc"/>
    <property type="match status" value="1"/>
</dbReference>
<dbReference type="Proteomes" id="UP000450161">
    <property type="component" value="Unassembled WGS sequence"/>
</dbReference>
<dbReference type="AlphaFoldDB" id="A0A6I2TZC8"/>
<evidence type="ECO:0000313" key="2">
    <source>
        <dbReference type="EMBL" id="MCW4132838.1"/>
    </source>
</evidence>
<evidence type="ECO:0000313" key="3">
    <source>
        <dbReference type="EMBL" id="MST77773.1"/>
    </source>
</evidence>
<proteinExistence type="predicted"/>